<accession>A0A9P8W199</accession>
<dbReference type="EMBL" id="JAGPYM010000016">
    <property type="protein sequence ID" value="KAH6886325.1"/>
    <property type="molecule type" value="Genomic_DNA"/>
</dbReference>
<proteinExistence type="predicted"/>
<dbReference type="Proteomes" id="UP000777438">
    <property type="component" value="Unassembled WGS sequence"/>
</dbReference>
<keyword evidence="3" id="KW-1185">Reference proteome</keyword>
<dbReference type="OrthoDB" id="5243768at2759"/>
<protein>
    <submittedName>
        <fullName evidence="2">Uncharacterized protein</fullName>
    </submittedName>
</protein>
<comment type="caution">
    <text evidence="2">The sequence shown here is derived from an EMBL/GenBank/DDBJ whole genome shotgun (WGS) entry which is preliminary data.</text>
</comment>
<feature type="region of interest" description="Disordered" evidence="1">
    <location>
        <begin position="1"/>
        <end position="31"/>
    </location>
</feature>
<evidence type="ECO:0000256" key="1">
    <source>
        <dbReference type="SAM" id="MobiDB-lite"/>
    </source>
</evidence>
<sequence length="225" mass="25276">MKPQNQDPIPSQQAEEEGYDSSCSEDDEQDTFEEWGSLVDLIKDKTRDAFEASPQGADFSVEAFQGYWRDVFQQLAVSVKSSPNIPTFLTSPPVKKFTVTFFEEGHVGGCPCCLPDAKPGIVIANENGVTKDDLMEAFVDYMYGDGLPTIHSERGVGKKACALMHDVDWMSESTDKESGRRVMYGSWMELDDRVPKVFMYCCGPEKYAKKRAEEEEEEMKTASKL</sequence>
<dbReference type="AlphaFoldDB" id="A0A9P8W199"/>
<name>A0A9P8W199_9HYPO</name>
<evidence type="ECO:0000313" key="3">
    <source>
        <dbReference type="Proteomes" id="UP000777438"/>
    </source>
</evidence>
<gene>
    <name evidence="2" type="ORF">B0T10DRAFT_490987</name>
</gene>
<organism evidence="2 3">
    <name type="scientific">Thelonectria olida</name>
    <dbReference type="NCBI Taxonomy" id="1576542"/>
    <lineage>
        <taxon>Eukaryota</taxon>
        <taxon>Fungi</taxon>
        <taxon>Dikarya</taxon>
        <taxon>Ascomycota</taxon>
        <taxon>Pezizomycotina</taxon>
        <taxon>Sordariomycetes</taxon>
        <taxon>Hypocreomycetidae</taxon>
        <taxon>Hypocreales</taxon>
        <taxon>Nectriaceae</taxon>
        <taxon>Thelonectria</taxon>
    </lineage>
</organism>
<feature type="compositionally biased region" description="Acidic residues" evidence="1">
    <location>
        <begin position="14"/>
        <end position="31"/>
    </location>
</feature>
<reference evidence="2 3" key="1">
    <citation type="journal article" date="2021" name="Nat. Commun.">
        <title>Genetic determinants of endophytism in the Arabidopsis root mycobiome.</title>
        <authorList>
            <person name="Mesny F."/>
            <person name="Miyauchi S."/>
            <person name="Thiergart T."/>
            <person name="Pickel B."/>
            <person name="Atanasova L."/>
            <person name="Karlsson M."/>
            <person name="Huettel B."/>
            <person name="Barry K.W."/>
            <person name="Haridas S."/>
            <person name="Chen C."/>
            <person name="Bauer D."/>
            <person name="Andreopoulos W."/>
            <person name="Pangilinan J."/>
            <person name="LaButti K."/>
            <person name="Riley R."/>
            <person name="Lipzen A."/>
            <person name="Clum A."/>
            <person name="Drula E."/>
            <person name="Henrissat B."/>
            <person name="Kohler A."/>
            <person name="Grigoriev I.V."/>
            <person name="Martin F.M."/>
            <person name="Hacquard S."/>
        </authorList>
    </citation>
    <scope>NUCLEOTIDE SEQUENCE [LARGE SCALE GENOMIC DNA]</scope>
    <source>
        <strain evidence="2 3">MPI-CAGE-CH-0241</strain>
    </source>
</reference>
<feature type="compositionally biased region" description="Polar residues" evidence="1">
    <location>
        <begin position="1"/>
        <end position="13"/>
    </location>
</feature>
<evidence type="ECO:0000313" key="2">
    <source>
        <dbReference type="EMBL" id="KAH6886325.1"/>
    </source>
</evidence>